<dbReference type="RefSeq" id="WP_345925250.1">
    <property type="nucleotide sequence ID" value="NZ_JBDIVF010000002.1"/>
</dbReference>
<feature type="signal peptide" evidence="3">
    <location>
        <begin position="1"/>
        <end position="19"/>
    </location>
</feature>
<keyword evidence="3" id="KW-0732">Signal</keyword>
<dbReference type="Gene3D" id="3.40.50.1110">
    <property type="entry name" value="SGNH hydrolase"/>
    <property type="match status" value="1"/>
</dbReference>
<dbReference type="CDD" id="cd01821">
    <property type="entry name" value="Rhamnogalacturan_acetylesterase_like"/>
    <property type="match status" value="1"/>
</dbReference>
<dbReference type="PANTHER" id="PTHR43695">
    <property type="entry name" value="PUTATIVE (AFU_ORTHOLOGUE AFUA_2G17250)-RELATED"/>
    <property type="match status" value="1"/>
</dbReference>
<proteinExistence type="inferred from homology"/>
<comment type="caution">
    <text evidence="5">The sequence shown here is derived from an EMBL/GenBank/DDBJ whole genome shotgun (WGS) entry which is preliminary data.</text>
</comment>
<comment type="similarity">
    <text evidence="1">Belongs to the 'GDSL' lipolytic enzyme family.</text>
</comment>
<dbReference type="InterPro" id="IPR037459">
    <property type="entry name" value="RhgT-like"/>
</dbReference>
<evidence type="ECO:0000256" key="2">
    <source>
        <dbReference type="ARBA" id="ARBA00022801"/>
    </source>
</evidence>
<accession>A0ABV2CNT3</accession>
<keyword evidence="2" id="KW-0378">Hydrolase</keyword>
<reference evidence="5 6" key="1">
    <citation type="submission" date="2024-07" db="EMBL/GenBank/DDBJ databases">
        <title>Uliginosibacterium paludis KCTC:42655.</title>
        <authorList>
            <person name="Kim M.K."/>
        </authorList>
    </citation>
    <scope>NUCLEOTIDE SEQUENCE [LARGE SCALE GENOMIC DNA]</scope>
    <source>
        <strain evidence="5 6">KCTC 42655</strain>
    </source>
</reference>
<dbReference type="InterPro" id="IPR036514">
    <property type="entry name" value="SGNH_hydro_sf"/>
</dbReference>
<evidence type="ECO:0000313" key="5">
    <source>
        <dbReference type="EMBL" id="MET1489566.1"/>
    </source>
</evidence>
<evidence type="ECO:0000256" key="1">
    <source>
        <dbReference type="ARBA" id="ARBA00008668"/>
    </source>
</evidence>
<dbReference type="InterPro" id="IPR013830">
    <property type="entry name" value="SGNH_hydro"/>
</dbReference>
<evidence type="ECO:0000256" key="3">
    <source>
        <dbReference type="SAM" id="SignalP"/>
    </source>
</evidence>
<dbReference type="Pfam" id="PF13472">
    <property type="entry name" value="Lipase_GDSL_2"/>
    <property type="match status" value="1"/>
</dbReference>
<evidence type="ECO:0000313" key="6">
    <source>
        <dbReference type="Proteomes" id="UP001548590"/>
    </source>
</evidence>
<evidence type="ECO:0000259" key="4">
    <source>
        <dbReference type="Pfam" id="PF13472"/>
    </source>
</evidence>
<feature type="domain" description="SGNH hydrolase-type esterase" evidence="4">
    <location>
        <begin position="24"/>
        <end position="208"/>
    </location>
</feature>
<sequence length="239" mass="25798">MKLRHLLLPLALMTSLAHAETVFLIGDSTVADYKLPDPRQGWGQAIPPSFAAGVTVKNFAIPGRSSKSFLEEGAWEPVLAQIQPGDYVFIQFGHNDEKMDADRHTDAYGSYQEFLGRYIADTRKAGGIPVLVTPVARGGMKKSSSIGSHGRYPAAMLDLAKEQQVLAIDLTTLSENLVRKTSFSEIKPLYIASIDGKDDTHFTPAGAKVIARLVAQAIRGLDTPLAAKVQLPAEADAPN</sequence>
<dbReference type="EMBL" id="JBEWLZ010000003">
    <property type="protein sequence ID" value="MET1489566.1"/>
    <property type="molecule type" value="Genomic_DNA"/>
</dbReference>
<dbReference type="Proteomes" id="UP001548590">
    <property type="component" value="Unassembled WGS sequence"/>
</dbReference>
<organism evidence="5 6">
    <name type="scientific">Uliginosibacterium paludis</name>
    <dbReference type="NCBI Taxonomy" id="1615952"/>
    <lineage>
        <taxon>Bacteria</taxon>
        <taxon>Pseudomonadati</taxon>
        <taxon>Pseudomonadota</taxon>
        <taxon>Betaproteobacteria</taxon>
        <taxon>Rhodocyclales</taxon>
        <taxon>Zoogloeaceae</taxon>
        <taxon>Uliginosibacterium</taxon>
    </lineage>
</organism>
<dbReference type="PANTHER" id="PTHR43695:SF1">
    <property type="entry name" value="RHAMNOGALACTURONAN ACETYLESTERASE"/>
    <property type="match status" value="1"/>
</dbReference>
<gene>
    <name evidence="5" type="ORF">ABVT11_06980</name>
</gene>
<keyword evidence="6" id="KW-1185">Reference proteome</keyword>
<name>A0ABV2CNT3_9RHOO</name>
<protein>
    <submittedName>
        <fullName evidence="5">Rhamnogalacturonan acetylesterase</fullName>
    </submittedName>
</protein>
<feature type="chain" id="PRO_5046277946" evidence="3">
    <location>
        <begin position="20"/>
        <end position="239"/>
    </location>
</feature>
<dbReference type="SUPFAM" id="SSF52266">
    <property type="entry name" value="SGNH hydrolase"/>
    <property type="match status" value="1"/>
</dbReference>